<evidence type="ECO:0000313" key="1">
    <source>
        <dbReference type="EMBL" id="MPN01811.1"/>
    </source>
</evidence>
<comment type="caution">
    <text evidence="1">The sequence shown here is derived from an EMBL/GenBank/DDBJ whole genome shotgun (WGS) entry which is preliminary data.</text>
</comment>
<sequence>MQLAMLTIKKRYGKNAILKGMNYEEGATAKGRNSQIGGHKA</sequence>
<name>A0A645EIN7_9ZZZZ</name>
<evidence type="ECO:0008006" key="2">
    <source>
        <dbReference type="Google" id="ProtNLM"/>
    </source>
</evidence>
<organism evidence="1">
    <name type="scientific">bioreactor metagenome</name>
    <dbReference type="NCBI Taxonomy" id="1076179"/>
    <lineage>
        <taxon>unclassified sequences</taxon>
        <taxon>metagenomes</taxon>
        <taxon>ecological metagenomes</taxon>
    </lineage>
</organism>
<gene>
    <name evidence="1" type="ORF">SDC9_149023</name>
</gene>
<protein>
    <recommendedName>
        <fullName evidence="2">DNA polymerase IV</fullName>
    </recommendedName>
</protein>
<dbReference type="AlphaFoldDB" id="A0A645EIN7"/>
<proteinExistence type="predicted"/>
<accession>A0A645EIN7</accession>
<reference evidence="1" key="1">
    <citation type="submission" date="2019-08" db="EMBL/GenBank/DDBJ databases">
        <authorList>
            <person name="Kucharzyk K."/>
            <person name="Murdoch R.W."/>
            <person name="Higgins S."/>
            <person name="Loffler F."/>
        </authorList>
    </citation>
    <scope>NUCLEOTIDE SEQUENCE</scope>
</reference>
<dbReference type="EMBL" id="VSSQ01047794">
    <property type="protein sequence ID" value="MPN01811.1"/>
    <property type="molecule type" value="Genomic_DNA"/>
</dbReference>